<keyword evidence="6" id="KW-0800">Toxin</keyword>
<dbReference type="PROSITE" id="PS50297">
    <property type="entry name" value="ANK_REP_REGION"/>
    <property type="match status" value="1"/>
</dbReference>
<organism evidence="13 14">
    <name type="scientific">Tropilaelaps mercedesae</name>
    <dbReference type="NCBI Taxonomy" id="418985"/>
    <lineage>
        <taxon>Eukaryota</taxon>
        <taxon>Metazoa</taxon>
        <taxon>Ecdysozoa</taxon>
        <taxon>Arthropoda</taxon>
        <taxon>Chelicerata</taxon>
        <taxon>Arachnida</taxon>
        <taxon>Acari</taxon>
        <taxon>Parasitiformes</taxon>
        <taxon>Mesostigmata</taxon>
        <taxon>Gamasina</taxon>
        <taxon>Dermanyssoidea</taxon>
        <taxon>Laelapidae</taxon>
        <taxon>Tropilaelaps</taxon>
    </lineage>
</organism>
<dbReference type="GO" id="GO:0006887">
    <property type="term" value="P:exocytosis"/>
    <property type="evidence" value="ECO:0007669"/>
    <property type="project" value="UniProtKB-KW"/>
</dbReference>
<evidence type="ECO:0000256" key="9">
    <source>
        <dbReference type="ARBA" id="ARBA00023306"/>
    </source>
</evidence>
<keyword evidence="4" id="KW-1052">Target cell membrane</keyword>
<evidence type="ECO:0000256" key="4">
    <source>
        <dbReference type="ARBA" id="ARBA00022537"/>
    </source>
</evidence>
<sequence length="723" mass="80695">MSPKLPRRRLGPSFIAVFSDLHFRNGARSTSKSAAVGGHINPDIHDSFFAVHIAGNRTTSANNDEPPPPYVFTDLPSAIQFCKRFKEGRFKKFASLAEAEQFSLDADIVPSTDGTDSQQSHTRPKSPDLPQSRDDKPKVVAEKSAFRAPRAQELVRLRRLVHEGDCQTLRDRVWANPRLLVGSGDNPTIVHEGARYNVFHCAARSNQSEILEVLMQLLRDVAIFKKLYPEDNEDTTYRRMAFLVGLYLNIPDKTTKGYTPLHFASSLGHHSCVAVLVRQPECNIDAVNGDGQTAFDVAGERDTSEAKEQNTLKIRKLLSSDTVIIPIFRDPVDLSEPELGAPLVAPDPMFDSRHPPLPVADRQQICDELKKTKKDQADVRLTDPDKGLENVARTLARRYGTGWNEYWSFLGCWADLASDEGVALLEGYLLNAVRRNIGGYSGTRDGDRRTTRNNGVVQSNGAPGRNSAGRQGDKNKVPPKLPTYDQKATAQLVKELYGFITDDILDSDEPPAEPPRGLVVTLPRSNHVEAVSSVMTKLFLSTFELDLVSSHIEHMLDQALEPRFDCLFTTLTGALKGHTSYDTLCSCATCIESSSDDDDKTSPNLEHQSMKPTFHELACISYITGPLPTRTDYQVWLAQGESLRDSALDAPCVLRWRDNMKAFAEPQMRAWKTPRSFRGRVPPQMQTPRPMLTARLRRRLGSPTTSYDLMRVSLESRFVSPEH</sequence>
<evidence type="ECO:0000256" key="10">
    <source>
        <dbReference type="PROSITE-ProRule" id="PRU00023"/>
    </source>
</evidence>
<dbReference type="AlphaFoldDB" id="A0A1V9X029"/>
<keyword evidence="14" id="KW-1185">Reference proteome</keyword>
<keyword evidence="8" id="KW-1053">Target membrane</keyword>
<dbReference type="InterPro" id="IPR002110">
    <property type="entry name" value="Ankyrin_rpt"/>
</dbReference>
<dbReference type="Pfam" id="PF24567">
    <property type="entry name" value="ANKLE2_3rd"/>
    <property type="match status" value="1"/>
</dbReference>
<comment type="subcellular location">
    <subcellularLocation>
        <location evidence="1">Target cell membrane</location>
    </subcellularLocation>
</comment>
<feature type="region of interest" description="Disordered" evidence="11">
    <location>
        <begin position="439"/>
        <end position="482"/>
    </location>
</feature>
<comment type="similarity">
    <text evidence="2">Belongs to the ANKLE2 family.</text>
</comment>
<keyword evidence="9" id="KW-0131">Cell cycle</keyword>
<evidence type="ECO:0000313" key="13">
    <source>
        <dbReference type="EMBL" id="OQR66874.1"/>
    </source>
</evidence>
<dbReference type="InterPro" id="IPR036770">
    <property type="entry name" value="Ankyrin_rpt-contain_sf"/>
</dbReference>
<accession>A0A1V9X029</accession>
<feature type="compositionally biased region" description="Polar residues" evidence="11">
    <location>
        <begin position="112"/>
        <end position="121"/>
    </location>
</feature>
<evidence type="ECO:0000256" key="11">
    <source>
        <dbReference type="SAM" id="MobiDB-lite"/>
    </source>
</evidence>
<dbReference type="InterPro" id="IPR056237">
    <property type="entry name" value="ANKLE2_3rd"/>
</dbReference>
<dbReference type="Pfam" id="PF00023">
    <property type="entry name" value="Ank"/>
    <property type="match status" value="1"/>
</dbReference>
<evidence type="ECO:0000256" key="7">
    <source>
        <dbReference type="ARBA" id="ARBA00023043"/>
    </source>
</evidence>
<comment type="caution">
    <text evidence="13">The sequence shown here is derived from an EMBL/GenBank/DDBJ whole genome shotgun (WGS) entry which is preliminary data.</text>
</comment>
<evidence type="ECO:0000256" key="5">
    <source>
        <dbReference type="ARBA" id="ARBA00022618"/>
    </source>
</evidence>
<keyword evidence="6" id="KW-0638">Presynaptic neurotoxin</keyword>
<evidence type="ECO:0000256" key="3">
    <source>
        <dbReference type="ARBA" id="ARBA00022483"/>
    </source>
</evidence>
<keyword evidence="8" id="KW-0472">Membrane</keyword>
<gene>
    <name evidence="13" type="ORF">BIW11_13871</name>
</gene>
<feature type="compositionally biased region" description="Basic and acidic residues" evidence="11">
    <location>
        <begin position="131"/>
        <end position="143"/>
    </location>
</feature>
<keyword evidence="6" id="KW-0528">Neurotoxin</keyword>
<dbReference type="EMBL" id="MNPL01030804">
    <property type="protein sequence ID" value="OQR66874.1"/>
    <property type="molecule type" value="Genomic_DNA"/>
</dbReference>
<dbReference type="InParanoid" id="A0A1V9X029"/>
<dbReference type="PROSITE" id="PS50088">
    <property type="entry name" value="ANK_REPEAT"/>
    <property type="match status" value="1"/>
</dbReference>
<dbReference type="Gene3D" id="1.25.40.20">
    <property type="entry name" value="Ankyrin repeat-containing domain"/>
    <property type="match status" value="1"/>
</dbReference>
<feature type="region of interest" description="Disordered" evidence="11">
    <location>
        <begin position="107"/>
        <end position="143"/>
    </location>
</feature>
<keyword evidence="7 10" id="KW-0040">ANK repeat</keyword>
<dbReference type="GO" id="GO:0051301">
    <property type="term" value="P:cell division"/>
    <property type="evidence" value="ECO:0007669"/>
    <property type="project" value="UniProtKB-KW"/>
</dbReference>
<evidence type="ECO:0000259" key="12">
    <source>
        <dbReference type="Pfam" id="PF24567"/>
    </source>
</evidence>
<dbReference type="STRING" id="418985.A0A1V9X029"/>
<feature type="repeat" description="ANK" evidence="10">
    <location>
        <begin position="256"/>
        <end position="289"/>
    </location>
</feature>
<protein>
    <submittedName>
        <fullName evidence="13">Ankyrin repeat and LEM domain-containing protein 2-like</fullName>
    </submittedName>
</protein>
<evidence type="ECO:0000256" key="1">
    <source>
        <dbReference type="ARBA" id="ARBA00004175"/>
    </source>
</evidence>
<keyword evidence="3" id="KW-0268">Exocytosis</keyword>
<dbReference type="GO" id="GO:0044231">
    <property type="term" value="C:host cell presynaptic membrane"/>
    <property type="evidence" value="ECO:0007669"/>
    <property type="project" value="UniProtKB-KW"/>
</dbReference>
<dbReference type="PANTHER" id="PTHR12349:SF4">
    <property type="entry name" value="ANKYRIN REPEAT AND LEM DOMAIN-CONTAINING PROTEIN 2"/>
    <property type="match status" value="1"/>
</dbReference>
<dbReference type="OrthoDB" id="7446186at2759"/>
<dbReference type="Proteomes" id="UP000192247">
    <property type="component" value="Unassembled WGS sequence"/>
</dbReference>
<dbReference type="SMART" id="SM00248">
    <property type="entry name" value="ANK"/>
    <property type="match status" value="2"/>
</dbReference>
<evidence type="ECO:0000256" key="8">
    <source>
        <dbReference type="ARBA" id="ARBA00023298"/>
    </source>
</evidence>
<evidence type="ECO:0000313" key="14">
    <source>
        <dbReference type="Proteomes" id="UP000192247"/>
    </source>
</evidence>
<evidence type="ECO:0000256" key="6">
    <source>
        <dbReference type="ARBA" id="ARBA00023028"/>
    </source>
</evidence>
<name>A0A1V9X029_9ACAR</name>
<evidence type="ECO:0000256" key="2">
    <source>
        <dbReference type="ARBA" id="ARBA00007597"/>
    </source>
</evidence>
<dbReference type="PANTHER" id="PTHR12349">
    <property type="entry name" value="ANKYRIN REPEAT AND LEM DOMAIN-CONTAINING PROTEIN 2"/>
    <property type="match status" value="1"/>
</dbReference>
<dbReference type="GO" id="GO:0044218">
    <property type="term" value="C:other organism cell membrane"/>
    <property type="evidence" value="ECO:0007669"/>
    <property type="project" value="UniProtKB-KW"/>
</dbReference>
<proteinExistence type="inferred from homology"/>
<dbReference type="SUPFAM" id="SSF48403">
    <property type="entry name" value="Ankyrin repeat"/>
    <property type="match status" value="1"/>
</dbReference>
<reference evidence="13 14" key="1">
    <citation type="journal article" date="2017" name="Gigascience">
        <title>Draft genome of the honey bee ectoparasitic mite, Tropilaelaps mercedesae, is shaped by the parasitic life history.</title>
        <authorList>
            <person name="Dong X."/>
            <person name="Armstrong S.D."/>
            <person name="Xia D."/>
            <person name="Makepeace B.L."/>
            <person name="Darby A.C."/>
            <person name="Kadowaki T."/>
        </authorList>
    </citation>
    <scope>NUCLEOTIDE SEQUENCE [LARGE SCALE GENOMIC DNA]</scope>
    <source>
        <strain evidence="13">Wuxi-XJTLU</strain>
    </source>
</reference>
<keyword evidence="5" id="KW-0132">Cell division</keyword>
<feature type="domain" description="ANKLE2 third alpha/beta" evidence="12">
    <location>
        <begin position="367"/>
        <end position="406"/>
    </location>
</feature>